<reference evidence="5" key="2">
    <citation type="submission" date="2012-11" db="EMBL/GenBank/DDBJ databases">
        <authorList>
            <person name="Kuo A."/>
            <person name="Curtis B.A."/>
            <person name="Tanifuji G."/>
            <person name="Burki F."/>
            <person name="Gruber A."/>
            <person name="Irimia M."/>
            <person name="Maruyama S."/>
            <person name="Arias M.C."/>
            <person name="Ball S.G."/>
            <person name="Gile G.H."/>
            <person name="Hirakawa Y."/>
            <person name="Hopkins J.F."/>
            <person name="Rensing S.A."/>
            <person name="Schmutz J."/>
            <person name="Symeonidi A."/>
            <person name="Elias M."/>
            <person name="Eveleigh R.J."/>
            <person name="Herman E.K."/>
            <person name="Klute M.J."/>
            <person name="Nakayama T."/>
            <person name="Obornik M."/>
            <person name="Reyes-Prieto A."/>
            <person name="Armbrust E.V."/>
            <person name="Aves S.J."/>
            <person name="Beiko R.G."/>
            <person name="Coutinho P."/>
            <person name="Dacks J.B."/>
            <person name="Durnford D.G."/>
            <person name="Fast N.M."/>
            <person name="Green B.R."/>
            <person name="Grisdale C."/>
            <person name="Hempe F."/>
            <person name="Henrissat B."/>
            <person name="Hoppner M.P."/>
            <person name="Ishida K.-I."/>
            <person name="Kim E."/>
            <person name="Koreny L."/>
            <person name="Kroth P.G."/>
            <person name="Liu Y."/>
            <person name="Malik S.-B."/>
            <person name="Maier U.G."/>
            <person name="McRose D."/>
            <person name="Mock T."/>
            <person name="Neilson J.A."/>
            <person name="Onodera N.T."/>
            <person name="Poole A.M."/>
            <person name="Pritham E.J."/>
            <person name="Richards T.A."/>
            <person name="Rocap G."/>
            <person name="Roy S.W."/>
            <person name="Sarai C."/>
            <person name="Schaack S."/>
            <person name="Shirato S."/>
            <person name="Slamovits C.H."/>
            <person name="Spencer D.F."/>
            <person name="Suzuki S."/>
            <person name="Worden A.Z."/>
            <person name="Zauner S."/>
            <person name="Barry K."/>
            <person name="Bell C."/>
            <person name="Bharti A.K."/>
            <person name="Crow J.A."/>
            <person name="Grimwood J."/>
            <person name="Kramer R."/>
            <person name="Lindquist E."/>
            <person name="Lucas S."/>
            <person name="Salamov A."/>
            <person name="McFadden G.I."/>
            <person name="Lane C.E."/>
            <person name="Keeling P.J."/>
            <person name="Gray M.W."/>
            <person name="Grigoriev I.V."/>
            <person name="Archibald J.M."/>
        </authorList>
    </citation>
    <scope>NUCLEOTIDE SEQUENCE</scope>
    <source>
        <strain evidence="5">CCMP2712</strain>
    </source>
</reference>
<dbReference type="Pfam" id="PF11938">
    <property type="entry name" value="DUF3456"/>
    <property type="match status" value="1"/>
</dbReference>
<dbReference type="OrthoDB" id="192915at2759"/>
<dbReference type="Proteomes" id="UP000011087">
    <property type="component" value="Unassembled WGS sequence"/>
</dbReference>
<dbReference type="InterPro" id="IPR021852">
    <property type="entry name" value="DUF3456"/>
</dbReference>
<dbReference type="PROSITE" id="PS50015">
    <property type="entry name" value="SAP_B"/>
    <property type="match status" value="1"/>
</dbReference>
<organism evidence="3">
    <name type="scientific">Guillardia theta (strain CCMP2712)</name>
    <name type="common">Cryptophyte</name>
    <dbReference type="NCBI Taxonomy" id="905079"/>
    <lineage>
        <taxon>Eukaryota</taxon>
        <taxon>Cryptophyceae</taxon>
        <taxon>Pyrenomonadales</taxon>
        <taxon>Geminigeraceae</taxon>
        <taxon>Guillardia</taxon>
    </lineage>
</organism>
<evidence type="ECO:0000313" key="5">
    <source>
        <dbReference type="Proteomes" id="UP000011087"/>
    </source>
</evidence>
<dbReference type="EMBL" id="JH993000">
    <property type="protein sequence ID" value="EKX45224.1"/>
    <property type="molecule type" value="Genomic_DNA"/>
</dbReference>
<gene>
    <name evidence="3" type="ORF">GUITHDRAFT_163344</name>
</gene>
<evidence type="ECO:0000313" key="4">
    <source>
        <dbReference type="EnsemblProtists" id="EKX45224"/>
    </source>
</evidence>
<dbReference type="RefSeq" id="XP_005832204.1">
    <property type="nucleotide sequence ID" value="XM_005832147.1"/>
</dbReference>
<accession>L1JAV0</accession>
<protein>
    <recommendedName>
        <fullName evidence="2">Saposin B-type domain-containing protein</fullName>
    </recommendedName>
</protein>
<reference evidence="4" key="3">
    <citation type="submission" date="2015-06" db="UniProtKB">
        <authorList>
            <consortium name="EnsemblProtists"/>
        </authorList>
    </citation>
    <scope>IDENTIFICATION</scope>
</reference>
<evidence type="ECO:0000256" key="1">
    <source>
        <dbReference type="ARBA" id="ARBA00023157"/>
    </source>
</evidence>
<dbReference type="GeneID" id="17301829"/>
<keyword evidence="5" id="KW-1185">Reference proteome</keyword>
<feature type="domain" description="Saposin B-type" evidence="2">
    <location>
        <begin position="83"/>
        <end position="224"/>
    </location>
</feature>
<dbReference type="PaxDb" id="55529-EKX45224"/>
<sequence length="237" mass="27516">MEEMLGKEEPKIGNEGKTEHACGLQLRQYDINHLVAYWNYDKEERQGVRRTFDKKVGWWQKCRKKEEGICSMHDAQKVKTTYKALKCSACKAVAEEMRREVEHEWQTRAGETILIEKRKKKTKVPYVESELSVQEAVDRVCTMDHLFDKYNVTSVSGKAEYTRMETSVGNKEYKNQLLAMCQSLIAEHEHDIVKFFFDARTSGLLESNKKTVCSEIAKICAPTEFEVKETADDKKEL</sequence>
<dbReference type="AlphaFoldDB" id="L1JAV0"/>
<reference evidence="3 5" key="1">
    <citation type="journal article" date="2012" name="Nature">
        <title>Algal genomes reveal evolutionary mosaicism and the fate of nucleomorphs.</title>
        <authorList>
            <consortium name="DOE Joint Genome Institute"/>
            <person name="Curtis B.A."/>
            <person name="Tanifuji G."/>
            <person name="Burki F."/>
            <person name="Gruber A."/>
            <person name="Irimia M."/>
            <person name="Maruyama S."/>
            <person name="Arias M.C."/>
            <person name="Ball S.G."/>
            <person name="Gile G.H."/>
            <person name="Hirakawa Y."/>
            <person name="Hopkins J.F."/>
            <person name="Kuo A."/>
            <person name="Rensing S.A."/>
            <person name="Schmutz J."/>
            <person name="Symeonidi A."/>
            <person name="Elias M."/>
            <person name="Eveleigh R.J."/>
            <person name="Herman E.K."/>
            <person name="Klute M.J."/>
            <person name="Nakayama T."/>
            <person name="Obornik M."/>
            <person name="Reyes-Prieto A."/>
            <person name="Armbrust E.V."/>
            <person name="Aves S.J."/>
            <person name="Beiko R.G."/>
            <person name="Coutinho P."/>
            <person name="Dacks J.B."/>
            <person name="Durnford D.G."/>
            <person name="Fast N.M."/>
            <person name="Green B.R."/>
            <person name="Grisdale C.J."/>
            <person name="Hempel F."/>
            <person name="Henrissat B."/>
            <person name="Hoppner M.P."/>
            <person name="Ishida K."/>
            <person name="Kim E."/>
            <person name="Koreny L."/>
            <person name="Kroth P.G."/>
            <person name="Liu Y."/>
            <person name="Malik S.B."/>
            <person name="Maier U.G."/>
            <person name="McRose D."/>
            <person name="Mock T."/>
            <person name="Neilson J.A."/>
            <person name="Onodera N.T."/>
            <person name="Poole A.M."/>
            <person name="Pritham E.J."/>
            <person name="Richards T.A."/>
            <person name="Rocap G."/>
            <person name="Roy S.W."/>
            <person name="Sarai C."/>
            <person name="Schaack S."/>
            <person name="Shirato S."/>
            <person name="Slamovits C.H."/>
            <person name="Spencer D.F."/>
            <person name="Suzuki S."/>
            <person name="Worden A.Z."/>
            <person name="Zauner S."/>
            <person name="Barry K."/>
            <person name="Bell C."/>
            <person name="Bharti A.K."/>
            <person name="Crow J.A."/>
            <person name="Grimwood J."/>
            <person name="Kramer R."/>
            <person name="Lindquist E."/>
            <person name="Lucas S."/>
            <person name="Salamov A."/>
            <person name="McFadden G.I."/>
            <person name="Lane C.E."/>
            <person name="Keeling P.J."/>
            <person name="Gray M.W."/>
            <person name="Grigoriev I.V."/>
            <person name="Archibald J.M."/>
        </authorList>
    </citation>
    <scope>NUCLEOTIDE SEQUENCE</scope>
    <source>
        <strain evidence="3 5">CCMP2712</strain>
    </source>
</reference>
<proteinExistence type="predicted"/>
<dbReference type="HOGENOM" id="CLU_1172590_0_0_1"/>
<dbReference type="EnsemblProtists" id="EKX45224">
    <property type="protein sequence ID" value="EKX45224"/>
    <property type="gene ID" value="GUITHDRAFT_163344"/>
</dbReference>
<name>L1JAV0_GUITC</name>
<evidence type="ECO:0000313" key="3">
    <source>
        <dbReference type="EMBL" id="EKX45224.1"/>
    </source>
</evidence>
<evidence type="ECO:0000259" key="2">
    <source>
        <dbReference type="PROSITE" id="PS50015"/>
    </source>
</evidence>
<dbReference type="KEGG" id="gtt:GUITHDRAFT_163344"/>
<dbReference type="InterPro" id="IPR008139">
    <property type="entry name" value="SaposinB_dom"/>
</dbReference>
<keyword evidence="1" id="KW-1015">Disulfide bond</keyword>